<reference evidence="2" key="1">
    <citation type="journal article" date="2002" name="Science">
        <title>The draft genome of Ciona intestinalis: insights into chordate and vertebrate origins.</title>
        <authorList>
            <person name="Dehal P."/>
            <person name="Satou Y."/>
            <person name="Campbell R.K."/>
            <person name="Chapman J."/>
            <person name="Degnan B."/>
            <person name="De Tomaso A."/>
            <person name="Davidson B."/>
            <person name="Di Gregorio A."/>
            <person name="Gelpke M."/>
            <person name="Goodstein D.M."/>
            <person name="Harafuji N."/>
            <person name="Hastings K.E."/>
            <person name="Ho I."/>
            <person name="Hotta K."/>
            <person name="Huang W."/>
            <person name="Kawashima T."/>
            <person name="Lemaire P."/>
            <person name="Martinez D."/>
            <person name="Meinertzhagen I.A."/>
            <person name="Necula S."/>
            <person name="Nonaka M."/>
            <person name="Putnam N."/>
            <person name="Rash S."/>
            <person name="Saiga H."/>
            <person name="Satake M."/>
            <person name="Terry A."/>
            <person name="Yamada L."/>
            <person name="Wang H.G."/>
            <person name="Awazu S."/>
            <person name="Azumi K."/>
            <person name="Boore J."/>
            <person name="Branno M."/>
            <person name="Chin-Bow S."/>
            <person name="DeSantis R."/>
            <person name="Doyle S."/>
            <person name="Francino P."/>
            <person name="Keys D.N."/>
            <person name="Haga S."/>
            <person name="Hayashi H."/>
            <person name="Hino K."/>
            <person name="Imai K.S."/>
            <person name="Inaba K."/>
            <person name="Kano S."/>
            <person name="Kobayashi K."/>
            <person name="Kobayashi M."/>
            <person name="Lee B.I."/>
            <person name="Makabe K.W."/>
            <person name="Manohar C."/>
            <person name="Matassi G."/>
            <person name="Medina M."/>
            <person name="Mochizuki Y."/>
            <person name="Mount S."/>
            <person name="Morishita T."/>
            <person name="Miura S."/>
            <person name="Nakayama A."/>
            <person name="Nishizaka S."/>
            <person name="Nomoto H."/>
            <person name="Ohta F."/>
            <person name="Oishi K."/>
            <person name="Rigoutsos I."/>
            <person name="Sano M."/>
            <person name="Sasaki A."/>
            <person name="Sasakura Y."/>
            <person name="Shoguchi E."/>
            <person name="Shin-i T."/>
            <person name="Spagnuolo A."/>
            <person name="Stainier D."/>
            <person name="Suzuki M.M."/>
            <person name="Tassy O."/>
            <person name="Takatori N."/>
            <person name="Tokuoka M."/>
            <person name="Yagi K."/>
            <person name="Yoshizaki F."/>
            <person name="Wada S."/>
            <person name="Zhang C."/>
            <person name="Hyatt P.D."/>
            <person name="Larimer F."/>
            <person name="Detter C."/>
            <person name="Doggett N."/>
            <person name="Glavina T."/>
            <person name="Hawkins T."/>
            <person name="Richardson P."/>
            <person name="Lucas S."/>
            <person name="Kohara Y."/>
            <person name="Levine M."/>
            <person name="Satoh N."/>
            <person name="Rokhsar D.S."/>
        </authorList>
    </citation>
    <scope>NUCLEOTIDE SEQUENCE [LARGE SCALE GENOMIC DNA]</scope>
</reference>
<name>H2XW82_CIOIN</name>
<dbReference type="Proteomes" id="UP000008144">
    <property type="component" value="Chromosome 5"/>
</dbReference>
<dbReference type="InParanoid" id="H2XW82"/>
<dbReference type="HOGENOM" id="CLU_1307315_0_0_1"/>
<dbReference type="AlphaFoldDB" id="H2XW82"/>
<reference evidence="1" key="2">
    <citation type="journal article" date="2008" name="Genome Biol.">
        <title>Improved genome assembly and evidence-based global gene model set for the chordate Ciona intestinalis: new insight into intron and operon populations.</title>
        <authorList>
            <person name="Satou Y."/>
            <person name="Mineta K."/>
            <person name="Ogasawara M."/>
            <person name="Sasakura Y."/>
            <person name="Shoguchi E."/>
            <person name="Ueno K."/>
            <person name="Yamada L."/>
            <person name="Matsumoto J."/>
            <person name="Wasserscheid J."/>
            <person name="Dewar K."/>
            <person name="Wiley G.B."/>
            <person name="Macmil S.L."/>
            <person name="Roe B.A."/>
            <person name="Zeller R.W."/>
            <person name="Hastings K.E."/>
            <person name="Lemaire P."/>
            <person name="Lindquist E."/>
            <person name="Endo T."/>
            <person name="Hotta K."/>
            <person name="Inaba K."/>
        </authorList>
    </citation>
    <scope>NUCLEOTIDE SEQUENCE [LARGE SCALE GENOMIC DNA]</scope>
    <source>
        <strain evidence="1">wild type</strain>
    </source>
</reference>
<evidence type="ECO:0000313" key="1">
    <source>
        <dbReference type="Ensembl" id="ENSCINP00000033916.1"/>
    </source>
</evidence>
<proteinExistence type="predicted"/>
<reference evidence="1" key="4">
    <citation type="submission" date="2025-09" db="UniProtKB">
        <authorList>
            <consortium name="Ensembl"/>
        </authorList>
    </citation>
    <scope>IDENTIFICATION</scope>
</reference>
<sequence>MSVDSRKTRFGDIISICSGSTSLENDQGWKVNLRSKIENDLSYQVQEALAPIVSSHKKWAAKKKTERRKALKLQVNYLQQRRSFQQLSADPNDARFKYIDVNYIPQADQVYSGNSKGNFPASIANLRLLKTGARSRAYGSDRHTNSMCGGLDLSLLDHSSSNLFSISRRGFPGSTLKPLIPKVGEYTGIALPSYGINRQCFQVYTKEGMNS</sequence>
<dbReference type="EMBL" id="EAAA01002085">
    <property type="status" value="NOT_ANNOTATED_CDS"/>
    <property type="molecule type" value="Genomic_DNA"/>
</dbReference>
<evidence type="ECO:0000313" key="2">
    <source>
        <dbReference type="Proteomes" id="UP000008144"/>
    </source>
</evidence>
<accession>H2XW82</accession>
<organism evidence="1 2">
    <name type="scientific">Ciona intestinalis</name>
    <name type="common">Transparent sea squirt</name>
    <name type="synonym">Ascidia intestinalis</name>
    <dbReference type="NCBI Taxonomy" id="7719"/>
    <lineage>
        <taxon>Eukaryota</taxon>
        <taxon>Metazoa</taxon>
        <taxon>Chordata</taxon>
        <taxon>Tunicata</taxon>
        <taxon>Ascidiacea</taxon>
        <taxon>Phlebobranchia</taxon>
        <taxon>Cionidae</taxon>
        <taxon>Ciona</taxon>
    </lineage>
</organism>
<protein>
    <submittedName>
        <fullName evidence="1">Uncharacterized protein</fullName>
    </submittedName>
</protein>
<reference evidence="1" key="3">
    <citation type="submission" date="2025-08" db="UniProtKB">
        <authorList>
            <consortium name="Ensembl"/>
        </authorList>
    </citation>
    <scope>IDENTIFICATION</scope>
</reference>
<keyword evidence="2" id="KW-1185">Reference proteome</keyword>
<dbReference type="Ensembl" id="ENSCINT00000030920.1">
    <property type="protein sequence ID" value="ENSCINP00000033916.1"/>
    <property type="gene ID" value="ENSCING00000020127.1"/>
</dbReference>